<dbReference type="PANTHER" id="PTHR30587:SF0">
    <property type="entry name" value="FLAGELLAR BIOSYNTHETIC PROTEIN FLIP"/>
    <property type="match status" value="1"/>
</dbReference>
<keyword evidence="9 12" id="KW-0472">Membrane</keyword>
<evidence type="ECO:0000256" key="10">
    <source>
        <dbReference type="ARBA" id="ARBA00023143"/>
    </source>
</evidence>
<dbReference type="PROSITE" id="PS01061">
    <property type="entry name" value="FLIP_2"/>
    <property type="match status" value="1"/>
</dbReference>
<feature type="chain" id="PRO_5007511745" description="Flagellar biosynthetic protein FliP" evidence="13">
    <location>
        <begin position="26"/>
        <end position="246"/>
    </location>
</feature>
<proteinExistence type="inferred from homology"/>
<keyword evidence="14" id="KW-0966">Cell projection</keyword>
<dbReference type="EMBL" id="CP015136">
    <property type="protein sequence ID" value="AMY10427.1"/>
    <property type="molecule type" value="Genomic_DNA"/>
</dbReference>
<keyword evidence="15" id="KW-1185">Reference proteome</keyword>
<feature type="transmembrane region" description="Helical" evidence="12">
    <location>
        <begin position="221"/>
        <end position="242"/>
    </location>
</feature>
<evidence type="ECO:0000256" key="3">
    <source>
        <dbReference type="ARBA" id="ARBA00022448"/>
    </source>
</evidence>
<sequence precursor="true">MRRRALLAIAGTATLWLSMATPVLAQAGATRIDIDGIGAISAPLQVVLLLTLLSFIPAILMTMTAFTRIVIVFHFLRQALGTQEAPSNQILIGLALFLTVFVMAPVGEQINQAAVQPALRNELTVTQALERGTPPLRGFMLKQTRETDLALFVELGKVARPQTPESLPMRVVVPAFILSEIKTGFQMGFYLFVPFLLIDLVVSTTLLSMGMLQLPPAMISLPFKIMLFVMIDGWNLLVSSLVRSFL</sequence>
<evidence type="ECO:0000256" key="8">
    <source>
        <dbReference type="ARBA" id="ARBA00022989"/>
    </source>
</evidence>
<dbReference type="KEGG" id="abac:LuPra_03657"/>
<dbReference type="PANTHER" id="PTHR30587">
    <property type="entry name" value="FLAGELLAR BIOSYNTHETIC PROTEIN FLIP"/>
    <property type="match status" value="1"/>
</dbReference>
<evidence type="ECO:0000256" key="12">
    <source>
        <dbReference type="RuleBase" id="RU362069"/>
    </source>
</evidence>
<keyword evidence="4 12" id="KW-1003">Cell membrane</keyword>
<evidence type="ECO:0000313" key="14">
    <source>
        <dbReference type="EMBL" id="AMY10427.1"/>
    </source>
</evidence>
<dbReference type="GO" id="GO:0044781">
    <property type="term" value="P:bacterial-type flagellum organization"/>
    <property type="evidence" value="ECO:0007669"/>
    <property type="project" value="UniProtKB-UniRule"/>
</dbReference>
<evidence type="ECO:0000313" key="15">
    <source>
        <dbReference type="Proteomes" id="UP000076079"/>
    </source>
</evidence>
<dbReference type="PROSITE" id="PS01060">
    <property type="entry name" value="FLIP_1"/>
    <property type="match status" value="1"/>
</dbReference>
<evidence type="ECO:0000256" key="2">
    <source>
        <dbReference type="ARBA" id="ARBA00021714"/>
    </source>
</evidence>
<dbReference type="PRINTS" id="PR00951">
    <property type="entry name" value="FLGBIOSNFLIP"/>
</dbReference>
<evidence type="ECO:0000256" key="4">
    <source>
        <dbReference type="ARBA" id="ARBA00022475"/>
    </source>
</evidence>
<keyword evidence="3 12" id="KW-0813">Transport</keyword>
<keyword evidence="8 12" id="KW-1133">Transmembrane helix</keyword>
<comment type="caution">
    <text evidence="12">Lacks conserved residue(s) required for the propagation of feature annotation.</text>
</comment>
<keyword evidence="5 12" id="KW-0812">Transmembrane</keyword>
<feature type="transmembrane region" description="Helical" evidence="12">
    <location>
        <begin position="189"/>
        <end position="209"/>
    </location>
</feature>
<feature type="signal peptide" evidence="13">
    <location>
        <begin position="1"/>
        <end position="25"/>
    </location>
</feature>
<feature type="transmembrane region" description="Helical" evidence="12">
    <location>
        <begin position="49"/>
        <end position="76"/>
    </location>
</feature>
<dbReference type="InterPro" id="IPR005837">
    <property type="entry name" value="FliP"/>
</dbReference>
<comment type="function">
    <text evidence="12">Plays a role in the flagellum-specific transport system.</text>
</comment>
<keyword evidence="6 12" id="KW-1005">Bacterial flagellum biogenesis</keyword>
<evidence type="ECO:0000256" key="7">
    <source>
        <dbReference type="ARBA" id="ARBA00022927"/>
    </source>
</evidence>
<comment type="subcellular location">
    <subcellularLocation>
        <location evidence="12">Cell membrane</location>
        <topology evidence="12">Multi-pass membrane protein</topology>
    </subcellularLocation>
    <subcellularLocation>
        <location evidence="12">Bacterial flagellum basal body</location>
    </subcellularLocation>
</comment>
<evidence type="ECO:0000256" key="5">
    <source>
        <dbReference type="ARBA" id="ARBA00022692"/>
    </source>
</evidence>
<keyword evidence="10" id="KW-0975">Bacterial flagellum</keyword>
<reference evidence="15" key="2">
    <citation type="submission" date="2016-04" db="EMBL/GenBank/DDBJ databases">
        <title>First Complete Genome Sequence of a Subdivision 6 Acidobacterium.</title>
        <authorList>
            <person name="Huang S."/>
            <person name="Vieira S."/>
            <person name="Bunk B."/>
            <person name="Riedel T."/>
            <person name="Sproeer C."/>
            <person name="Overmann J."/>
        </authorList>
    </citation>
    <scope>NUCLEOTIDE SEQUENCE [LARGE SCALE GENOMIC DNA]</scope>
    <source>
        <strain evidence="15">DSM 100886 HEG_-6_39</strain>
    </source>
</reference>
<dbReference type="GO" id="GO:0005886">
    <property type="term" value="C:plasma membrane"/>
    <property type="evidence" value="ECO:0007669"/>
    <property type="project" value="UniProtKB-SubCell"/>
</dbReference>
<evidence type="ECO:0000256" key="6">
    <source>
        <dbReference type="ARBA" id="ARBA00022795"/>
    </source>
</evidence>
<dbReference type="PRINTS" id="PR01302">
    <property type="entry name" value="TYPE3IMPPROT"/>
</dbReference>
<dbReference type="GO" id="GO:0009306">
    <property type="term" value="P:protein secretion"/>
    <property type="evidence" value="ECO:0007669"/>
    <property type="project" value="UniProtKB-UniRule"/>
</dbReference>
<comment type="similarity">
    <text evidence="1 12">Belongs to the FliP/MopC/SpaP family.</text>
</comment>
<evidence type="ECO:0000256" key="9">
    <source>
        <dbReference type="ARBA" id="ARBA00023136"/>
    </source>
</evidence>
<dbReference type="AlphaFoldDB" id="A0A143PP13"/>
<evidence type="ECO:0000256" key="13">
    <source>
        <dbReference type="SAM" id="SignalP"/>
    </source>
</evidence>
<dbReference type="PATRIC" id="fig|1813736.3.peg.3866"/>
<evidence type="ECO:0000256" key="1">
    <source>
        <dbReference type="ARBA" id="ARBA00006257"/>
    </source>
</evidence>
<name>A0A143PP13_LUTPR</name>
<dbReference type="STRING" id="1855912.LuPra_03657"/>
<protein>
    <recommendedName>
        <fullName evidence="2 12">Flagellar biosynthetic protein FliP</fullName>
    </recommendedName>
</protein>
<dbReference type="RefSeq" id="WP_169812024.1">
    <property type="nucleotide sequence ID" value="NZ_CP015136.1"/>
</dbReference>
<dbReference type="InterPro" id="IPR005838">
    <property type="entry name" value="T3SS_IM_P"/>
</dbReference>
<dbReference type="Proteomes" id="UP000076079">
    <property type="component" value="Chromosome"/>
</dbReference>
<dbReference type="NCBIfam" id="TIGR01103">
    <property type="entry name" value="fliP"/>
    <property type="match status" value="1"/>
</dbReference>
<keyword evidence="13" id="KW-0732">Signal</keyword>
<accession>A0A143PP13</accession>
<reference evidence="14 15" key="1">
    <citation type="journal article" date="2016" name="Genome Announc.">
        <title>First Complete Genome Sequence of a Subdivision 6 Acidobacterium Strain.</title>
        <authorList>
            <person name="Huang S."/>
            <person name="Vieira S."/>
            <person name="Bunk B."/>
            <person name="Riedel T."/>
            <person name="Sproer C."/>
            <person name="Overmann J."/>
        </authorList>
    </citation>
    <scope>NUCLEOTIDE SEQUENCE [LARGE SCALE GENOMIC DNA]</scope>
    <source>
        <strain evidence="15">DSM 100886 HEG_-6_39</strain>
    </source>
</reference>
<dbReference type="Pfam" id="PF00813">
    <property type="entry name" value="FliP"/>
    <property type="match status" value="1"/>
</dbReference>
<keyword evidence="14" id="KW-0969">Cilium</keyword>
<organism evidence="14 15">
    <name type="scientific">Luteitalea pratensis</name>
    <dbReference type="NCBI Taxonomy" id="1855912"/>
    <lineage>
        <taxon>Bacteria</taxon>
        <taxon>Pseudomonadati</taxon>
        <taxon>Acidobacteriota</taxon>
        <taxon>Vicinamibacteria</taxon>
        <taxon>Vicinamibacterales</taxon>
        <taxon>Vicinamibacteraceae</taxon>
        <taxon>Luteitalea</taxon>
    </lineage>
</organism>
<keyword evidence="11 12" id="KW-1006">Bacterial flagellum protein export</keyword>
<evidence type="ECO:0000256" key="11">
    <source>
        <dbReference type="ARBA" id="ARBA00023225"/>
    </source>
</evidence>
<dbReference type="NCBIfam" id="NF009438">
    <property type="entry name" value="PRK12797.1"/>
    <property type="match status" value="1"/>
</dbReference>
<keyword evidence="7 12" id="KW-0653">Protein transport</keyword>
<dbReference type="GO" id="GO:0009425">
    <property type="term" value="C:bacterial-type flagellum basal body"/>
    <property type="evidence" value="ECO:0007669"/>
    <property type="project" value="UniProtKB-SubCell"/>
</dbReference>
<gene>
    <name evidence="12 14" type="primary">fliP</name>
    <name evidence="14" type="ORF">LuPra_03657</name>
</gene>
<keyword evidence="14" id="KW-0282">Flagellum</keyword>